<evidence type="ECO:0000313" key="1">
    <source>
        <dbReference type="EMBL" id="RPA89922.1"/>
    </source>
</evidence>
<organism evidence="1 2">
    <name type="scientific">Choiromyces venosus 120613-1</name>
    <dbReference type="NCBI Taxonomy" id="1336337"/>
    <lineage>
        <taxon>Eukaryota</taxon>
        <taxon>Fungi</taxon>
        <taxon>Dikarya</taxon>
        <taxon>Ascomycota</taxon>
        <taxon>Pezizomycotina</taxon>
        <taxon>Pezizomycetes</taxon>
        <taxon>Pezizales</taxon>
        <taxon>Tuberaceae</taxon>
        <taxon>Choiromyces</taxon>
    </lineage>
</organism>
<dbReference type="EMBL" id="ML120550">
    <property type="protein sequence ID" value="RPA89922.1"/>
    <property type="molecule type" value="Genomic_DNA"/>
</dbReference>
<dbReference type="Proteomes" id="UP000276215">
    <property type="component" value="Unassembled WGS sequence"/>
</dbReference>
<dbReference type="AlphaFoldDB" id="A0A3N4IUR3"/>
<gene>
    <name evidence="1" type="ORF">L873DRAFT_1822029</name>
</gene>
<proteinExistence type="predicted"/>
<keyword evidence="2" id="KW-1185">Reference proteome</keyword>
<protein>
    <submittedName>
        <fullName evidence="1">Uncharacterized protein</fullName>
    </submittedName>
</protein>
<name>A0A3N4IUR3_9PEZI</name>
<accession>A0A3N4IUR3</accession>
<sequence>MTTCDYFGCQLQLTFCDYQGLKSPGRPDAPLICTQVLPVTEAVFLLIEKDCLSGNIPRWSGLLTNILDCTER</sequence>
<reference evidence="1 2" key="1">
    <citation type="journal article" date="2018" name="Nat. Ecol. Evol.">
        <title>Pezizomycetes genomes reveal the molecular basis of ectomycorrhizal truffle lifestyle.</title>
        <authorList>
            <person name="Murat C."/>
            <person name="Payen T."/>
            <person name="Noel B."/>
            <person name="Kuo A."/>
            <person name="Morin E."/>
            <person name="Chen J."/>
            <person name="Kohler A."/>
            <person name="Krizsan K."/>
            <person name="Balestrini R."/>
            <person name="Da Silva C."/>
            <person name="Montanini B."/>
            <person name="Hainaut M."/>
            <person name="Levati E."/>
            <person name="Barry K.W."/>
            <person name="Belfiori B."/>
            <person name="Cichocki N."/>
            <person name="Clum A."/>
            <person name="Dockter R.B."/>
            <person name="Fauchery L."/>
            <person name="Guy J."/>
            <person name="Iotti M."/>
            <person name="Le Tacon F."/>
            <person name="Lindquist E.A."/>
            <person name="Lipzen A."/>
            <person name="Malagnac F."/>
            <person name="Mello A."/>
            <person name="Molinier V."/>
            <person name="Miyauchi S."/>
            <person name="Poulain J."/>
            <person name="Riccioni C."/>
            <person name="Rubini A."/>
            <person name="Sitrit Y."/>
            <person name="Splivallo R."/>
            <person name="Traeger S."/>
            <person name="Wang M."/>
            <person name="Zifcakova L."/>
            <person name="Wipf D."/>
            <person name="Zambonelli A."/>
            <person name="Paolocci F."/>
            <person name="Nowrousian M."/>
            <person name="Ottonello S."/>
            <person name="Baldrian P."/>
            <person name="Spatafora J.W."/>
            <person name="Henrissat B."/>
            <person name="Nagy L.G."/>
            <person name="Aury J.M."/>
            <person name="Wincker P."/>
            <person name="Grigoriev I.V."/>
            <person name="Bonfante P."/>
            <person name="Martin F.M."/>
        </authorList>
    </citation>
    <scope>NUCLEOTIDE SEQUENCE [LARGE SCALE GENOMIC DNA]</scope>
    <source>
        <strain evidence="1 2">120613-1</strain>
    </source>
</reference>
<evidence type="ECO:0000313" key="2">
    <source>
        <dbReference type="Proteomes" id="UP000276215"/>
    </source>
</evidence>